<proteinExistence type="predicted"/>
<dbReference type="AlphaFoldDB" id="A0A853DSN8"/>
<sequence length="77" mass="8450">MDEADTDDRPSHYVAVLVNPDGSVYTEVELAFVDGAPADPVRDVVTVGEQTVTTVWRPIDEPPTGHRVRYRLATGAR</sequence>
<protein>
    <submittedName>
        <fullName evidence="1">Uncharacterized protein</fullName>
    </submittedName>
</protein>
<gene>
    <name evidence="1" type="ORF">HNR14_003108</name>
</gene>
<dbReference type="EMBL" id="JACCHJ010000001">
    <property type="protein sequence ID" value="NYK11227.1"/>
    <property type="molecule type" value="Genomic_DNA"/>
</dbReference>
<evidence type="ECO:0000313" key="1">
    <source>
        <dbReference type="EMBL" id="NYK11227.1"/>
    </source>
</evidence>
<name>A0A853DSN8_9MICO</name>
<keyword evidence="2" id="KW-1185">Reference proteome</keyword>
<accession>A0A853DSN8</accession>
<dbReference type="RefSeq" id="WP_179701762.1">
    <property type="nucleotide sequence ID" value="NZ_BAAAHA010000001.1"/>
</dbReference>
<evidence type="ECO:0000313" key="2">
    <source>
        <dbReference type="Proteomes" id="UP000521075"/>
    </source>
</evidence>
<comment type="caution">
    <text evidence="1">The sequence shown here is derived from an EMBL/GenBank/DDBJ whole genome shotgun (WGS) entry which is preliminary data.</text>
</comment>
<reference evidence="1 2" key="1">
    <citation type="submission" date="2020-07" db="EMBL/GenBank/DDBJ databases">
        <title>Sequencing the genomes of 1000 actinobacteria strains.</title>
        <authorList>
            <person name="Klenk H.-P."/>
        </authorList>
    </citation>
    <scope>NUCLEOTIDE SEQUENCE [LARGE SCALE GENOMIC DNA]</scope>
    <source>
        <strain evidence="1 2">DSM 15166</strain>
    </source>
</reference>
<organism evidence="1 2">
    <name type="scientific">Leifsonia naganoensis</name>
    <dbReference type="NCBI Taxonomy" id="150025"/>
    <lineage>
        <taxon>Bacteria</taxon>
        <taxon>Bacillati</taxon>
        <taxon>Actinomycetota</taxon>
        <taxon>Actinomycetes</taxon>
        <taxon>Micrococcales</taxon>
        <taxon>Microbacteriaceae</taxon>
        <taxon>Leifsonia</taxon>
    </lineage>
</organism>
<dbReference type="Proteomes" id="UP000521075">
    <property type="component" value="Unassembled WGS sequence"/>
</dbReference>